<feature type="domain" description="SAV-6107-like HEPN" evidence="1">
    <location>
        <begin position="15"/>
        <end position="115"/>
    </location>
</feature>
<comment type="caution">
    <text evidence="2">The sequence shown here is derived from an EMBL/GenBank/DDBJ whole genome shotgun (WGS) entry which is preliminary data.</text>
</comment>
<gene>
    <name evidence="2" type="ORF">ET996_09100</name>
</gene>
<proteinExistence type="predicted"/>
<dbReference type="RefSeq" id="WP_131172248.1">
    <property type="nucleotide sequence ID" value="NZ_FXTL01000010.1"/>
</dbReference>
<dbReference type="Pfam" id="PF18726">
    <property type="entry name" value="HEPN_SAV_6107"/>
    <property type="match status" value="1"/>
</dbReference>
<name>A0A4Q9KJX7_PROTD</name>
<keyword evidence="3" id="KW-1185">Reference proteome</keyword>
<organism evidence="2 3">
    <name type="scientific">Propioniciclava tarda</name>
    <dbReference type="NCBI Taxonomy" id="433330"/>
    <lineage>
        <taxon>Bacteria</taxon>
        <taxon>Bacillati</taxon>
        <taxon>Actinomycetota</taxon>
        <taxon>Actinomycetes</taxon>
        <taxon>Propionibacteriales</taxon>
        <taxon>Propionibacteriaceae</taxon>
        <taxon>Propioniciclava</taxon>
    </lineage>
</organism>
<dbReference type="EMBL" id="SDMR01000010">
    <property type="protein sequence ID" value="TBT94743.1"/>
    <property type="molecule type" value="Genomic_DNA"/>
</dbReference>
<evidence type="ECO:0000259" key="1">
    <source>
        <dbReference type="Pfam" id="PF18726"/>
    </source>
</evidence>
<protein>
    <recommendedName>
        <fullName evidence="1">SAV-6107-like HEPN domain-containing protein</fullName>
    </recommendedName>
</protein>
<sequence>MPDLTDPIAASLDAAEYAERPAERYLLAHAAALRIAAEALSGRPRRRGALHSLDGGRRNVWAVLAEVAPELGEWSEYFAALDLKRQTVAAGASALVSEREADDLVRDARAFHRAVDLGWRRRPAVAVARPGVAS</sequence>
<dbReference type="Proteomes" id="UP000291933">
    <property type="component" value="Unassembled WGS sequence"/>
</dbReference>
<dbReference type="InterPro" id="IPR040891">
    <property type="entry name" value="HEPN_SAV_6107"/>
</dbReference>
<reference evidence="2 3" key="1">
    <citation type="submission" date="2019-01" db="EMBL/GenBank/DDBJ databases">
        <title>Lactibacter flavus gen. nov., sp. nov., a novel bacterium of the family Propionibacteriaceae isolated from raw milk and dairy products.</title>
        <authorList>
            <person name="Huptas C."/>
            <person name="Wenning M."/>
            <person name="Breitenwieser F."/>
            <person name="Doll E."/>
            <person name="Von Neubeck M."/>
            <person name="Busse H.-J."/>
            <person name="Scherer S."/>
        </authorList>
    </citation>
    <scope>NUCLEOTIDE SEQUENCE [LARGE SCALE GENOMIC DNA]</scope>
    <source>
        <strain evidence="2 3">DSM 22130</strain>
    </source>
</reference>
<evidence type="ECO:0000313" key="2">
    <source>
        <dbReference type="EMBL" id="TBT94743.1"/>
    </source>
</evidence>
<evidence type="ECO:0000313" key="3">
    <source>
        <dbReference type="Proteomes" id="UP000291933"/>
    </source>
</evidence>
<dbReference type="OrthoDB" id="3731052at2"/>
<dbReference type="AlphaFoldDB" id="A0A4Q9KJX7"/>
<accession>A0A4Q9KJX7</accession>